<keyword evidence="1" id="KW-1185">Reference proteome</keyword>
<sequence length="60" mass="6149">MCGSSNLLGQKYFPGLSVGRPDEGSDCEVEGAELVADVGSTEVEVVAVEEMVADEGTVEG</sequence>
<organism evidence="1 2">
    <name type="scientific">Romanomermis culicivorax</name>
    <name type="common">Nematode worm</name>
    <dbReference type="NCBI Taxonomy" id="13658"/>
    <lineage>
        <taxon>Eukaryota</taxon>
        <taxon>Metazoa</taxon>
        <taxon>Ecdysozoa</taxon>
        <taxon>Nematoda</taxon>
        <taxon>Enoplea</taxon>
        <taxon>Dorylaimia</taxon>
        <taxon>Mermithida</taxon>
        <taxon>Mermithoidea</taxon>
        <taxon>Mermithidae</taxon>
        <taxon>Romanomermis</taxon>
    </lineage>
</organism>
<proteinExistence type="predicted"/>
<name>A0A915IJF8_ROMCU</name>
<reference evidence="2" key="1">
    <citation type="submission" date="2022-11" db="UniProtKB">
        <authorList>
            <consortium name="WormBaseParasite"/>
        </authorList>
    </citation>
    <scope>IDENTIFICATION</scope>
</reference>
<dbReference type="Proteomes" id="UP000887565">
    <property type="component" value="Unplaced"/>
</dbReference>
<dbReference type="WBParaSite" id="nRc.2.0.1.t13517-RA">
    <property type="protein sequence ID" value="nRc.2.0.1.t13517-RA"/>
    <property type="gene ID" value="nRc.2.0.1.g13517"/>
</dbReference>
<protein>
    <submittedName>
        <fullName evidence="2">Uncharacterized protein</fullName>
    </submittedName>
</protein>
<dbReference type="AlphaFoldDB" id="A0A915IJF8"/>
<evidence type="ECO:0000313" key="1">
    <source>
        <dbReference type="Proteomes" id="UP000887565"/>
    </source>
</evidence>
<accession>A0A915IJF8</accession>
<evidence type="ECO:0000313" key="2">
    <source>
        <dbReference type="WBParaSite" id="nRc.2.0.1.t13517-RA"/>
    </source>
</evidence>